<comment type="caution">
    <text evidence="1">The sequence shown here is derived from an EMBL/GenBank/DDBJ whole genome shotgun (WGS) entry which is preliminary data.</text>
</comment>
<proteinExistence type="predicted"/>
<gene>
    <name evidence="1" type="ORF">LG34_07930</name>
</gene>
<reference evidence="1 2" key="1">
    <citation type="submission" date="2014-09" db="EMBL/GenBank/DDBJ databases">
        <title>Butyrate-producing bacteria isolated from human gut.</title>
        <authorList>
            <person name="Zhang Q."/>
            <person name="Zhao L."/>
        </authorList>
    </citation>
    <scope>NUCLEOTIDE SEQUENCE [LARGE SCALE GENOMIC DNA]</scope>
    <source>
        <strain evidence="1 2">21</strain>
    </source>
</reference>
<evidence type="ECO:0000313" key="2">
    <source>
        <dbReference type="Proteomes" id="UP000245288"/>
    </source>
</evidence>
<dbReference type="Proteomes" id="UP000245288">
    <property type="component" value="Unassembled WGS sequence"/>
</dbReference>
<dbReference type="AlphaFoldDB" id="A0A2V1JRC2"/>
<dbReference type="EMBL" id="JRFU01000084">
    <property type="protein sequence ID" value="PWE86776.1"/>
    <property type="molecule type" value="Genomic_DNA"/>
</dbReference>
<protein>
    <submittedName>
        <fullName evidence="1">Uncharacterized protein</fullName>
    </submittedName>
</protein>
<evidence type="ECO:0000313" key="1">
    <source>
        <dbReference type="EMBL" id="PWE86776.1"/>
    </source>
</evidence>
<organism evidence="1 2">
    <name type="scientific">Eubacterium ramulus</name>
    <dbReference type="NCBI Taxonomy" id="39490"/>
    <lineage>
        <taxon>Bacteria</taxon>
        <taxon>Bacillati</taxon>
        <taxon>Bacillota</taxon>
        <taxon>Clostridia</taxon>
        <taxon>Eubacteriales</taxon>
        <taxon>Eubacteriaceae</taxon>
        <taxon>Eubacterium</taxon>
    </lineage>
</organism>
<accession>A0A2V1JRC2</accession>
<name>A0A2V1JRC2_EUBRA</name>
<keyword evidence="2" id="KW-1185">Reference proteome</keyword>
<sequence length="83" mass="9766">MTSLIIAKKYSKLAFLFSIVYEKVIVFNKIQKNGYFFSDSCDTVKKDQFFQSRVQTVTFLRERDWYGGGKSLQFAVIFIIMLE</sequence>